<dbReference type="Pfam" id="PF20700">
    <property type="entry name" value="Mutator"/>
    <property type="match status" value="1"/>
</dbReference>
<feature type="region of interest" description="Disordered" evidence="1">
    <location>
        <begin position="1"/>
        <end position="34"/>
    </location>
</feature>
<dbReference type="InterPro" id="IPR049012">
    <property type="entry name" value="Mutator_transp_dom"/>
</dbReference>
<organism evidence="3 4">
    <name type="scientific">Exocentrus adspersus</name>
    <dbReference type="NCBI Taxonomy" id="1586481"/>
    <lineage>
        <taxon>Eukaryota</taxon>
        <taxon>Metazoa</taxon>
        <taxon>Ecdysozoa</taxon>
        <taxon>Arthropoda</taxon>
        <taxon>Hexapoda</taxon>
        <taxon>Insecta</taxon>
        <taxon>Pterygota</taxon>
        <taxon>Neoptera</taxon>
        <taxon>Endopterygota</taxon>
        <taxon>Coleoptera</taxon>
        <taxon>Polyphaga</taxon>
        <taxon>Cucujiformia</taxon>
        <taxon>Chrysomeloidea</taxon>
        <taxon>Cerambycidae</taxon>
        <taxon>Lamiinae</taxon>
        <taxon>Acanthocinini</taxon>
        <taxon>Exocentrus</taxon>
    </lineage>
</organism>
<gene>
    <name evidence="3" type="ORF">NQ315_013479</name>
</gene>
<evidence type="ECO:0000313" key="3">
    <source>
        <dbReference type="EMBL" id="KAJ8912412.1"/>
    </source>
</evidence>
<feature type="compositionally biased region" description="Polar residues" evidence="1">
    <location>
        <begin position="1"/>
        <end position="16"/>
    </location>
</feature>
<evidence type="ECO:0000256" key="1">
    <source>
        <dbReference type="SAM" id="MobiDB-lite"/>
    </source>
</evidence>
<evidence type="ECO:0000313" key="4">
    <source>
        <dbReference type="Proteomes" id="UP001159042"/>
    </source>
</evidence>
<dbReference type="AlphaFoldDB" id="A0AAV8VEH8"/>
<reference evidence="3 4" key="1">
    <citation type="journal article" date="2023" name="Insect Mol. Biol.">
        <title>Genome sequencing provides insights into the evolution of gene families encoding plant cell wall-degrading enzymes in longhorned beetles.</title>
        <authorList>
            <person name="Shin N.R."/>
            <person name="Okamura Y."/>
            <person name="Kirsch R."/>
            <person name="Pauchet Y."/>
        </authorList>
    </citation>
    <scope>NUCLEOTIDE SEQUENCE [LARGE SCALE GENOMIC DNA]</scope>
    <source>
        <strain evidence="3">EAD_L_NR</strain>
    </source>
</reference>
<proteinExistence type="predicted"/>
<protein>
    <recommendedName>
        <fullName evidence="2">Mutator-like transposase domain-containing protein</fullName>
    </recommendedName>
</protein>
<feature type="domain" description="Mutator-like transposase" evidence="2">
    <location>
        <begin position="168"/>
        <end position="532"/>
    </location>
</feature>
<accession>A0AAV8VEH8</accession>
<comment type="caution">
    <text evidence="3">The sequence shown here is derived from an EMBL/GenBank/DDBJ whole genome shotgun (WGS) entry which is preliminary data.</text>
</comment>
<keyword evidence="4" id="KW-1185">Reference proteome</keyword>
<sequence>MPSKSLNLGMDTTKSGLGTKLDERNTNMERAPSSTRLQQILATMMDSPVMIDKYSTKLEIWRLRKREIISKTVSKIYVEDATTFEERTDPGSSDPKNNDAISTCTKESEDIGMSCDTLNIDNSCDDTIEDIVNCELENNVMVDPSGDHDYACITEKRDANPPEIKLEGRRIVDIGFFLEEIRRMEKHPPFDCTFLDMYPYSERRTGLNSTIITFKCKMCGIVQTIYLCENTASVDSNTSLVMGTISAGVGYTASEEIFTSLNIPFISERSFLKYQNKVADANETVSWKAIESAGREEAELAKNLGEIDTNGVPLITMELGENDHKILIIIQIVVSQFSFPSQQACIIGARTRKILFLEIRNRYCSICAQAENKSQPPNEHVCYKNWTGTSTSMECDIIVEGFKRSLDMHGVIYKRLVGDGDSSVYKKLIENKPYGNVLVEKIECRNHLLRNFCKRIMDVCKRKRSNSKNVAVSPMLKKLVERNILRLRTAIKFAVLYRIKEDKDLELKIENLKKDLGNIASHVFGEHKLCSELNAIKKGEDRNYIPTMTECGLLDDIKVCFNRIICNAYSLIVNMDTNSAEQYNSIVCKFVGGKRINYWQRRSYETRCEAAATSYNANGDYYLLLHEKLSGRKEAPHCNLLKKPSFKKKAVAQADKDYTPECQREPDLPANEYATKEAQFLSQLQLDQAGIDSLEIKTRGQTIIPIGNKRDLCG</sequence>
<name>A0AAV8VEH8_9CUCU</name>
<dbReference type="Proteomes" id="UP001159042">
    <property type="component" value="Unassembled WGS sequence"/>
</dbReference>
<dbReference type="EMBL" id="JANEYG010000131">
    <property type="protein sequence ID" value="KAJ8912412.1"/>
    <property type="molecule type" value="Genomic_DNA"/>
</dbReference>
<evidence type="ECO:0000259" key="2">
    <source>
        <dbReference type="Pfam" id="PF20700"/>
    </source>
</evidence>